<keyword evidence="11" id="KW-1015">Disulfide bond</keyword>
<evidence type="ECO:0000256" key="15">
    <source>
        <dbReference type="ARBA" id="ARBA00034049"/>
    </source>
</evidence>
<feature type="transmembrane region" description="Helical" evidence="16">
    <location>
        <begin position="780"/>
        <end position="805"/>
    </location>
</feature>
<feature type="transmembrane region" description="Helical" evidence="16">
    <location>
        <begin position="287"/>
        <end position="310"/>
    </location>
</feature>
<evidence type="ECO:0000256" key="7">
    <source>
        <dbReference type="ARBA" id="ARBA00022989"/>
    </source>
</evidence>
<keyword evidence="14" id="KW-0753">Steroid metabolism</keyword>
<dbReference type="GO" id="GO:0008203">
    <property type="term" value="P:cholesterol metabolic process"/>
    <property type="evidence" value="ECO:0007669"/>
    <property type="project" value="UniProtKB-KW"/>
</dbReference>
<dbReference type="GO" id="GO:0030301">
    <property type="term" value="P:cholesterol transport"/>
    <property type="evidence" value="ECO:0007669"/>
    <property type="project" value="UniProtKB-ARBA"/>
</dbReference>
<dbReference type="FunFam" id="1.20.1640.10:FF:000008">
    <property type="entry name" value="NPC intracellular cholesterol transporter 1"/>
    <property type="match status" value="1"/>
</dbReference>
<dbReference type="GO" id="GO:0012505">
    <property type="term" value="C:endomembrane system"/>
    <property type="evidence" value="ECO:0007669"/>
    <property type="project" value="UniProtKB-SubCell"/>
</dbReference>
<dbReference type="InterPro" id="IPR000731">
    <property type="entry name" value="SSD"/>
</dbReference>
<keyword evidence="4" id="KW-0153">Cholesterol metabolism</keyword>
<evidence type="ECO:0000256" key="1">
    <source>
        <dbReference type="ARBA" id="ARBA00004127"/>
    </source>
</evidence>
<keyword evidence="3" id="KW-0813">Transport</keyword>
<dbReference type="Pfam" id="PF16414">
    <property type="entry name" value="NPC1_N"/>
    <property type="match status" value="1"/>
</dbReference>
<name>A0AA88LLY8_CHASR</name>
<dbReference type="PROSITE" id="PS50156">
    <property type="entry name" value="SSD"/>
    <property type="match status" value="1"/>
</dbReference>
<keyword evidence="8" id="KW-0445">Lipid transport</keyword>
<evidence type="ECO:0000256" key="13">
    <source>
        <dbReference type="ARBA" id="ARBA00023180"/>
    </source>
</evidence>
<evidence type="ECO:0000256" key="9">
    <source>
        <dbReference type="ARBA" id="ARBA00023098"/>
    </source>
</evidence>
<sequence>MRNFPLPCHFSVIVSAGNMGFLAGRKLLFMIFCIIFLSGGYFRWAEAQHCVWYGECGVSEKVPGKKYNCNYTGPPVPLKSEGYELLTELCPGFDYGNRSLCCDVDQLRTLKGSLQLPLQFLSRCPACFFNLMNLFCELTCSPHQSQFINATQINGTNVIEVQYYIGQTFANAMYNACQDVQAPSSNMKALTLLCGKDAKECNATNWIQYMFNVNNEQTPFSIVPIFSDVPVSGYTPMNNKTYNCTEVLEDGSGPCSCQDCLKACGPKPVPPPLPQPWKIFGIDAMTVIMWISYMAFLLIFIGAVLGAWCYRKRTIMSEYGPILDSKNPLSLNSDSSDQVNASCCETLGERFENALRIVFSTWGSFCVQRPVVVILGSLILVGASCGGLAYMRITTDPVELWSSPTSQARQEKNYFDSHFGPFFRTAQLIITTPLNASSIYQPYLGGPDIPFGAVLDKSILHQVLDLQLEIEGLVATYEDQNVTLKDVCVAPLAPYNDNCTILSVLNYFQNSHSVLDHSIGDDFFVYDDYHDHFLYCVSAPASLNDTTLLHDPCLGTFGGPIFPWLALGGYDDTNYNNATALVITFPLNNYLNDTVKLGKALAWEKLFIEFMKNFSNPNLTIAFNAERSIEDEIDRESNSDIRTIVLSYAIMFVYISLALGRIHSFDRLLVDSKISLGIAGICIVLSSVASSLGIFSYAGVPLTLIVIEVIPFLVLAVGVDNIFIIVQTYQRDERLPHEELHQQIGRILGDIAPSLFLSSISETVAFFLGALSSMPAVRTFSLFAGLAVFIDFLLQISCFVSLLGLDAKRQEANRFDIICCMKLPESQEAKTDGILFRFFKKAYAPFILREWVRPIIVAVFVGMLSFSIAVVNKVEIGLDQKLSMPDDSYLLDYFKNMSQYLHTGAPVYFVVEDGLNYSDPQGQNIVCGGVGCNNNSLVQQVYEASLINSYTTIAFTPSSWLDDYFDWVKPQSTCCRYYNTTGAFCNASVVNTSCVHCRPMTHSGKQRPEGEDFMRFLPMFLSDNPNPKCGKGGHAAYATAVDLYSNNTAVGATYFMTYHTILNESADFIHALKMARLLADNITQSMNHTVFPYSVFYVFYEQYLTIAYDTALNLSVSLAAIFVVTMVLLGFELWSAVLVTITIAMILVNMFGVMWLWNISLNAVSLVNLVMSCGISVEFCSHIVRAFSISVKRDRVQRAEDALAHMGSSVFSGITLTKFGGILILALSKSQIFQVFYFRMYLAIVLLGAAHGLIFLPVLLSYLGPSVNKAKVFAANQRNVGTEKERLLNY</sequence>
<gene>
    <name evidence="18" type="ORF">Q5P01_022618</name>
</gene>
<reference evidence="18" key="1">
    <citation type="submission" date="2023-07" db="EMBL/GenBank/DDBJ databases">
        <title>Chromosome-level Genome Assembly of Striped Snakehead (Channa striata).</title>
        <authorList>
            <person name="Liu H."/>
        </authorList>
    </citation>
    <scope>NUCLEOTIDE SEQUENCE</scope>
    <source>
        <strain evidence="18">Gz</strain>
        <tissue evidence="18">Muscle</tissue>
    </source>
</reference>
<feature type="transmembrane region" description="Helical" evidence="16">
    <location>
        <begin position="1240"/>
        <end position="1263"/>
    </location>
</feature>
<dbReference type="Proteomes" id="UP001187415">
    <property type="component" value="Unassembled WGS sequence"/>
</dbReference>
<keyword evidence="5 16" id="KW-0812">Transmembrane</keyword>
<keyword evidence="6" id="KW-0732">Signal</keyword>
<evidence type="ECO:0000256" key="16">
    <source>
        <dbReference type="SAM" id="Phobius"/>
    </source>
</evidence>
<keyword evidence="10 16" id="KW-0472">Membrane</keyword>
<evidence type="ECO:0000259" key="17">
    <source>
        <dbReference type="PROSITE" id="PS50156"/>
    </source>
</evidence>
<feature type="transmembrane region" description="Helical" evidence="16">
    <location>
        <begin position="1163"/>
        <end position="1181"/>
    </location>
</feature>
<feature type="domain" description="SSD" evidence="17">
    <location>
        <begin position="640"/>
        <end position="805"/>
    </location>
</feature>
<evidence type="ECO:0000256" key="14">
    <source>
        <dbReference type="ARBA" id="ARBA00023221"/>
    </source>
</evidence>
<dbReference type="Pfam" id="PF12349">
    <property type="entry name" value="Sterol-sensing"/>
    <property type="match status" value="1"/>
</dbReference>
<feature type="transmembrane region" description="Helical" evidence="16">
    <location>
        <begin position="704"/>
        <end position="726"/>
    </location>
</feature>
<dbReference type="Gene3D" id="1.20.1640.10">
    <property type="entry name" value="Multidrug efflux transporter AcrB transmembrane domain"/>
    <property type="match status" value="2"/>
</dbReference>
<dbReference type="EMBL" id="JAUPFM010000018">
    <property type="protein sequence ID" value="KAK2822553.1"/>
    <property type="molecule type" value="Genomic_DNA"/>
</dbReference>
<feature type="transmembrane region" description="Helical" evidence="16">
    <location>
        <begin position="674"/>
        <end position="698"/>
    </location>
</feature>
<dbReference type="InterPro" id="IPR004765">
    <property type="entry name" value="NPC1-like"/>
</dbReference>
<evidence type="ECO:0000256" key="2">
    <source>
        <dbReference type="ARBA" id="ARBA00005585"/>
    </source>
</evidence>
<comment type="catalytic activity">
    <reaction evidence="15">
        <text>cholesterol(in) = cholesterol(out)</text>
        <dbReference type="Rhea" id="RHEA:39747"/>
        <dbReference type="ChEBI" id="CHEBI:16113"/>
    </reaction>
</comment>
<dbReference type="GO" id="GO:0005319">
    <property type="term" value="F:lipid transporter activity"/>
    <property type="evidence" value="ECO:0007669"/>
    <property type="project" value="InterPro"/>
</dbReference>
<proteinExistence type="inferred from homology"/>
<keyword evidence="9" id="KW-0443">Lipid metabolism</keyword>
<keyword evidence="12" id="KW-1207">Sterol metabolism</keyword>
<protein>
    <recommendedName>
        <fullName evidence="17">SSD domain-containing protein</fullName>
    </recommendedName>
</protein>
<evidence type="ECO:0000256" key="8">
    <source>
        <dbReference type="ARBA" id="ARBA00023055"/>
    </source>
</evidence>
<feature type="transmembrane region" description="Helical" evidence="16">
    <location>
        <begin position="747"/>
        <end position="768"/>
    </location>
</feature>
<dbReference type="Pfam" id="PF22314">
    <property type="entry name" value="NPC1_MLD"/>
    <property type="match status" value="1"/>
</dbReference>
<dbReference type="GO" id="GO:0030299">
    <property type="term" value="P:intestinal cholesterol absorption"/>
    <property type="evidence" value="ECO:0007669"/>
    <property type="project" value="TreeGrafter"/>
</dbReference>
<dbReference type="InterPro" id="IPR053956">
    <property type="entry name" value="NPC1_MLD"/>
</dbReference>
<evidence type="ECO:0000256" key="11">
    <source>
        <dbReference type="ARBA" id="ARBA00023157"/>
    </source>
</evidence>
<dbReference type="NCBIfam" id="TIGR00917">
    <property type="entry name" value="2A060601"/>
    <property type="match status" value="1"/>
</dbReference>
<keyword evidence="19" id="KW-1185">Reference proteome</keyword>
<organism evidence="18 19">
    <name type="scientific">Channa striata</name>
    <name type="common">Snakehead murrel</name>
    <name type="synonym">Ophicephalus striatus</name>
    <dbReference type="NCBI Taxonomy" id="64152"/>
    <lineage>
        <taxon>Eukaryota</taxon>
        <taxon>Metazoa</taxon>
        <taxon>Chordata</taxon>
        <taxon>Craniata</taxon>
        <taxon>Vertebrata</taxon>
        <taxon>Euteleostomi</taxon>
        <taxon>Actinopterygii</taxon>
        <taxon>Neopterygii</taxon>
        <taxon>Teleostei</taxon>
        <taxon>Neoteleostei</taxon>
        <taxon>Acanthomorphata</taxon>
        <taxon>Anabantaria</taxon>
        <taxon>Anabantiformes</taxon>
        <taxon>Channoidei</taxon>
        <taxon>Channidae</taxon>
        <taxon>Channa</taxon>
    </lineage>
</organism>
<feature type="transmembrane region" description="Helical" evidence="16">
    <location>
        <begin position="645"/>
        <end position="662"/>
    </location>
</feature>
<comment type="subcellular location">
    <subcellularLocation>
        <location evidence="1">Endomembrane system</location>
        <topology evidence="1">Multi-pass membrane protein</topology>
    </subcellularLocation>
</comment>
<evidence type="ECO:0000313" key="18">
    <source>
        <dbReference type="EMBL" id="KAK2822553.1"/>
    </source>
</evidence>
<keyword evidence="7 16" id="KW-1133">Transmembrane helix</keyword>
<feature type="transmembrane region" description="Helical" evidence="16">
    <location>
        <begin position="371"/>
        <end position="391"/>
    </location>
</feature>
<dbReference type="SUPFAM" id="SSF82866">
    <property type="entry name" value="Multidrug efflux transporter AcrB transmembrane domain"/>
    <property type="match status" value="2"/>
</dbReference>
<dbReference type="InterPro" id="IPR053958">
    <property type="entry name" value="HMGCR/SNAP/NPC1-like_SSD"/>
</dbReference>
<feature type="transmembrane region" description="Helical" evidence="16">
    <location>
        <begin position="1136"/>
        <end position="1157"/>
    </location>
</feature>
<evidence type="ECO:0000256" key="4">
    <source>
        <dbReference type="ARBA" id="ARBA00022548"/>
    </source>
</evidence>
<comment type="similarity">
    <text evidence="2">Belongs to the patched family.</text>
</comment>
<evidence type="ECO:0000256" key="6">
    <source>
        <dbReference type="ARBA" id="ARBA00022729"/>
    </source>
</evidence>
<evidence type="ECO:0000256" key="3">
    <source>
        <dbReference type="ARBA" id="ARBA00022448"/>
    </source>
</evidence>
<evidence type="ECO:0000256" key="10">
    <source>
        <dbReference type="ARBA" id="ARBA00023136"/>
    </source>
</evidence>
<dbReference type="GO" id="GO:0015485">
    <property type="term" value="F:cholesterol binding"/>
    <property type="evidence" value="ECO:0007669"/>
    <property type="project" value="TreeGrafter"/>
</dbReference>
<dbReference type="GO" id="GO:0042632">
    <property type="term" value="P:cholesterol homeostasis"/>
    <property type="evidence" value="ECO:0007669"/>
    <property type="project" value="TreeGrafter"/>
</dbReference>
<dbReference type="PANTHER" id="PTHR45727:SF2">
    <property type="entry name" value="NPC INTRACELLULAR CHOLESTEROL TRANSPORTER 1"/>
    <property type="match status" value="1"/>
</dbReference>
<accession>A0AA88LLY8</accession>
<dbReference type="InterPro" id="IPR032190">
    <property type="entry name" value="NPC1_N"/>
</dbReference>
<evidence type="ECO:0000313" key="19">
    <source>
        <dbReference type="Proteomes" id="UP001187415"/>
    </source>
</evidence>
<feature type="transmembrane region" description="Helical" evidence="16">
    <location>
        <begin position="1111"/>
        <end position="1129"/>
    </location>
</feature>
<feature type="transmembrane region" description="Helical" evidence="16">
    <location>
        <begin position="1202"/>
        <end position="1228"/>
    </location>
</feature>
<comment type="caution">
    <text evidence="18">The sequence shown here is derived from an EMBL/GenBank/DDBJ whole genome shotgun (WGS) entry which is preliminary data.</text>
</comment>
<dbReference type="GO" id="GO:0005886">
    <property type="term" value="C:plasma membrane"/>
    <property type="evidence" value="ECO:0007669"/>
    <property type="project" value="TreeGrafter"/>
</dbReference>
<evidence type="ECO:0000256" key="5">
    <source>
        <dbReference type="ARBA" id="ARBA00022692"/>
    </source>
</evidence>
<dbReference type="PANTHER" id="PTHR45727">
    <property type="entry name" value="NPC INTRACELLULAR CHOLESTEROL TRANSPORTER 1"/>
    <property type="match status" value="1"/>
</dbReference>
<keyword evidence="13" id="KW-0325">Glycoprotein</keyword>
<dbReference type="FunFam" id="1.20.1640.10:FF:000010">
    <property type="entry name" value="NPC intracellular cholesterol transporter 1"/>
    <property type="match status" value="1"/>
</dbReference>
<evidence type="ECO:0000256" key="12">
    <source>
        <dbReference type="ARBA" id="ARBA00023166"/>
    </source>
</evidence>